<accession>A0A2S5SQC1</accession>
<dbReference type="Proteomes" id="UP000238605">
    <property type="component" value="Unassembled WGS sequence"/>
</dbReference>
<name>A0A2S5SQC1_9BURK</name>
<keyword evidence="2" id="KW-1185">Reference proteome</keyword>
<protein>
    <submittedName>
        <fullName evidence="1">Uncharacterized protein</fullName>
    </submittedName>
</protein>
<evidence type="ECO:0000313" key="2">
    <source>
        <dbReference type="Proteomes" id="UP000238605"/>
    </source>
</evidence>
<gene>
    <name evidence="1" type="ORF">C1704_17130</name>
</gene>
<dbReference type="EMBL" id="PSNX01000021">
    <property type="protein sequence ID" value="PPE64913.1"/>
    <property type="molecule type" value="Genomic_DNA"/>
</dbReference>
<evidence type="ECO:0000313" key="1">
    <source>
        <dbReference type="EMBL" id="PPE64913.1"/>
    </source>
</evidence>
<reference evidence="1 2" key="1">
    <citation type="submission" date="2018-02" db="EMBL/GenBank/DDBJ databases">
        <title>Reclassifiation of [Polyangium] brachysporum DSM 7029 as Guopingzhaonella breviflexa gen. nov., sp. nov., a member of the family Comamonadaceae.</title>
        <authorList>
            <person name="Tang B."/>
        </authorList>
    </citation>
    <scope>NUCLEOTIDE SEQUENCE [LARGE SCALE GENOMIC DNA]</scope>
    <source>
        <strain evidence="1 2">BCRC 80649</strain>
    </source>
</reference>
<sequence length="159" mass="18032">MGQYIVTVPDFVDAELVFDANETRQILKFFYPSRSAAVESMPIDNACRRLAQTMLVAAIDGSYALGFVHALLASLMPNRHSWLKGFARKLTQGTAKHWFRYATANDLQDVRVYDRVRDQIATNLRMRFDEALNGTLVHQIRRPFTVQFVAGHNVGAVWG</sequence>
<dbReference type="OrthoDB" id="9182105at2"/>
<dbReference type="AlphaFoldDB" id="A0A2S5SQC1"/>
<proteinExistence type="predicted"/>
<comment type="caution">
    <text evidence="1">The sequence shown here is derived from an EMBL/GenBank/DDBJ whole genome shotgun (WGS) entry which is preliminary data.</text>
</comment>
<organism evidence="1 2">
    <name type="scientific">Caldimonas caldifontis</name>
    <dbReference type="NCBI Taxonomy" id="1452508"/>
    <lineage>
        <taxon>Bacteria</taxon>
        <taxon>Pseudomonadati</taxon>
        <taxon>Pseudomonadota</taxon>
        <taxon>Betaproteobacteria</taxon>
        <taxon>Burkholderiales</taxon>
        <taxon>Sphaerotilaceae</taxon>
        <taxon>Caldimonas</taxon>
    </lineage>
</organism>
<dbReference type="RefSeq" id="WP_104303962.1">
    <property type="nucleotide sequence ID" value="NZ_PSNX01000021.1"/>
</dbReference>